<protein>
    <submittedName>
        <fullName evidence="2">Uncharacterized protein</fullName>
    </submittedName>
</protein>
<accession>A0A139IAK5</accession>
<sequence length="105" mass="11823">MAIPGQGLYTTGEERHDPEKPWRKSKFPAHASWNDAEEDLEESSADILTIIDSCSASSIWKDGGQEDRSWEVSVSLQLRAADSHTRSRVVHEDTHRLLESQDNCS</sequence>
<evidence type="ECO:0000256" key="1">
    <source>
        <dbReference type="SAM" id="MobiDB-lite"/>
    </source>
</evidence>
<evidence type="ECO:0000313" key="3">
    <source>
        <dbReference type="Proteomes" id="UP000073492"/>
    </source>
</evidence>
<evidence type="ECO:0000313" key="2">
    <source>
        <dbReference type="EMBL" id="KXT11777.1"/>
    </source>
</evidence>
<comment type="caution">
    <text evidence="2">The sequence shown here is derived from an EMBL/GenBank/DDBJ whole genome shotgun (WGS) entry which is preliminary data.</text>
</comment>
<feature type="region of interest" description="Disordered" evidence="1">
    <location>
        <begin position="1"/>
        <end position="38"/>
    </location>
</feature>
<dbReference type="EMBL" id="LFZO01000182">
    <property type="protein sequence ID" value="KXT11777.1"/>
    <property type="molecule type" value="Genomic_DNA"/>
</dbReference>
<name>A0A139IAK5_9PEZI</name>
<feature type="compositionally biased region" description="Basic and acidic residues" evidence="1">
    <location>
        <begin position="12"/>
        <end position="22"/>
    </location>
</feature>
<reference evidence="2 3" key="1">
    <citation type="submission" date="2015-07" db="EMBL/GenBank/DDBJ databases">
        <title>Comparative genomics of the Sigatoka disease complex on banana suggests a link between parallel evolutionary changes in Pseudocercospora fijiensis and Pseudocercospora eumusae and increased virulence on the banana host.</title>
        <authorList>
            <person name="Chang T.-C."/>
            <person name="Salvucci A."/>
            <person name="Crous P.W."/>
            <person name="Stergiopoulos I."/>
        </authorList>
    </citation>
    <scope>NUCLEOTIDE SEQUENCE [LARGE SCALE GENOMIC DNA]</scope>
    <source>
        <strain evidence="2 3">CBS 116634</strain>
    </source>
</reference>
<organism evidence="2 3">
    <name type="scientific">Pseudocercospora musae</name>
    <dbReference type="NCBI Taxonomy" id="113226"/>
    <lineage>
        <taxon>Eukaryota</taxon>
        <taxon>Fungi</taxon>
        <taxon>Dikarya</taxon>
        <taxon>Ascomycota</taxon>
        <taxon>Pezizomycotina</taxon>
        <taxon>Dothideomycetes</taxon>
        <taxon>Dothideomycetidae</taxon>
        <taxon>Mycosphaerellales</taxon>
        <taxon>Mycosphaerellaceae</taxon>
        <taxon>Pseudocercospora</taxon>
    </lineage>
</organism>
<proteinExistence type="predicted"/>
<keyword evidence="3" id="KW-1185">Reference proteome</keyword>
<gene>
    <name evidence="2" type="ORF">AC579_9234</name>
</gene>
<dbReference type="OrthoDB" id="5371818at2759"/>
<dbReference type="AlphaFoldDB" id="A0A139IAK5"/>
<dbReference type="Proteomes" id="UP000073492">
    <property type="component" value="Unassembled WGS sequence"/>
</dbReference>